<feature type="region of interest" description="Disordered" evidence="1">
    <location>
        <begin position="132"/>
        <end position="173"/>
    </location>
</feature>
<keyword evidence="2" id="KW-1133">Transmembrane helix</keyword>
<evidence type="ECO:0000256" key="2">
    <source>
        <dbReference type="SAM" id="Phobius"/>
    </source>
</evidence>
<reference evidence="3 4" key="1">
    <citation type="journal article" date="2011" name="Nat. Biotechnol.">
        <title>Comparative genomic analysis of the thermophilic biomass-degrading fungi Myceliophthora thermophila and Thielavia terrestris.</title>
        <authorList>
            <person name="Berka R.M."/>
            <person name="Grigoriev I.V."/>
            <person name="Otillar R."/>
            <person name="Salamov A."/>
            <person name="Grimwood J."/>
            <person name="Reid I."/>
            <person name="Ishmael N."/>
            <person name="John T."/>
            <person name="Darmond C."/>
            <person name="Moisan M.-C."/>
            <person name="Henrissat B."/>
            <person name="Coutinho P.M."/>
            <person name="Lombard V."/>
            <person name="Natvig D.O."/>
            <person name="Lindquist E."/>
            <person name="Schmutz J."/>
            <person name="Lucas S."/>
            <person name="Harris P."/>
            <person name="Powlowski J."/>
            <person name="Bellemare A."/>
            <person name="Taylor D."/>
            <person name="Butler G."/>
            <person name="de Vries R.P."/>
            <person name="Allijn I.E."/>
            <person name="van den Brink J."/>
            <person name="Ushinsky S."/>
            <person name="Storms R."/>
            <person name="Powell A.J."/>
            <person name="Paulsen I.T."/>
            <person name="Elbourne L.D.H."/>
            <person name="Baker S.E."/>
            <person name="Magnuson J."/>
            <person name="LaBoissiere S."/>
            <person name="Clutterbuck A.J."/>
            <person name="Martinez D."/>
            <person name="Wogulis M."/>
            <person name="de Leon A.L."/>
            <person name="Rey M.W."/>
            <person name="Tsang A."/>
        </authorList>
    </citation>
    <scope>NUCLEOTIDE SEQUENCE [LARGE SCALE GENOMIC DNA]</scope>
    <source>
        <strain evidence="4">ATCC 38088 / NRRL 8126</strain>
    </source>
</reference>
<feature type="region of interest" description="Disordered" evidence="1">
    <location>
        <begin position="224"/>
        <end position="246"/>
    </location>
</feature>
<evidence type="ECO:0000313" key="3">
    <source>
        <dbReference type="EMBL" id="AEO66539.1"/>
    </source>
</evidence>
<dbReference type="RefSeq" id="XP_003652875.1">
    <property type="nucleotide sequence ID" value="XM_003652827.1"/>
</dbReference>
<dbReference type="InterPro" id="IPR028000">
    <property type="entry name" value="Pma1"/>
</dbReference>
<name>G2R142_THETT</name>
<feature type="compositionally biased region" description="Low complexity" evidence="1">
    <location>
        <begin position="132"/>
        <end position="165"/>
    </location>
</feature>
<dbReference type="AlphaFoldDB" id="G2R142"/>
<evidence type="ECO:0000256" key="1">
    <source>
        <dbReference type="SAM" id="MobiDB-lite"/>
    </source>
</evidence>
<keyword evidence="4" id="KW-1185">Reference proteome</keyword>
<keyword evidence="2" id="KW-0812">Transmembrane</keyword>
<dbReference type="Pfam" id="PF14610">
    <property type="entry name" value="Psg1"/>
    <property type="match status" value="1"/>
</dbReference>
<protein>
    <submittedName>
        <fullName evidence="3">Uncharacterized protein</fullName>
    </submittedName>
</protein>
<feature type="transmembrane region" description="Helical" evidence="2">
    <location>
        <begin position="180"/>
        <end position="203"/>
    </location>
</feature>
<evidence type="ECO:0000313" key="4">
    <source>
        <dbReference type="Proteomes" id="UP000008181"/>
    </source>
</evidence>
<gene>
    <name evidence="3" type="ORF">THITE_2128590</name>
</gene>
<dbReference type="OrthoDB" id="4084551at2759"/>
<dbReference type="eggNOG" id="ENOG502RMWW">
    <property type="taxonomic scope" value="Eukaryota"/>
</dbReference>
<dbReference type="Proteomes" id="UP000008181">
    <property type="component" value="Chromosome 2"/>
</dbReference>
<sequence length="303" mass="31206">MCDSGEDTPFCAPANGAELRVGETVDITWDPDFIASSASPPPAQIFIQADFSITPTDPLETAGFTSPALDPNTGTFPWPILASYIPATANVTTALLSIAIPLSNTPTNGTFTRIGEGTTRFPGPQVHILPVASTTSSSSSSSPQSVSANPTAASAAQSQSGPQNQTQINGTATNGQQPNALAIALPVALGVATALLMAAYALVKRHRPGWLPRALLARRGGERRGFGGGGGFGPGNRGDGGGDRGVRRLRGRAVEIKVVKTDLDGLRANAVRMVQVGGGGGGGGAQGRNVFREEVLRQERERV</sequence>
<dbReference type="KEGG" id="ttt:THITE_2128590"/>
<feature type="compositionally biased region" description="Gly residues" evidence="1">
    <location>
        <begin position="226"/>
        <end position="239"/>
    </location>
</feature>
<organism evidence="3 4">
    <name type="scientific">Thermothielavioides terrestris (strain ATCC 38088 / NRRL 8126)</name>
    <name type="common">Thielavia terrestris</name>
    <dbReference type="NCBI Taxonomy" id="578455"/>
    <lineage>
        <taxon>Eukaryota</taxon>
        <taxon>Fungi</taxon>
        <taxon>Dikarya</taxon>
        <taxon>Ascomycota</taxon>
        <taxon>Pezizomycotina</taxon>
        <taxon>Sordariomycetes</taxon>
        <taxon>Sordariomycetidae</taxon>
        <taxon>Sordariales</taxon>
        <taxon>Chaetomiaceae</taxon>
        <taxon>Thermothielavioides</taxon>
        <taxon>Thermothielavioides terrestris</taxon>
    </lineage>
</organism>
<accession>G2R142</accession>
<dbReference type="HOGENOM" id="CLU_918842_0_0_1"/>
<dbReference type="EMBL" id="CP003010">
    <property type="protein sequence ID" value="AEO66539.1"/>
    <property type="molecule type" value="Genomic_DNA"/>
</dbReference>
<keyword evidence="2" id="KW-0472">Membrane</keyword>
<dbReference type="GeneID" id="11514878"/>
<proteinExistence type="predicted"/>